<dbReference type="EMBL" id="FORH01000007">
    <property type="protein sequence ID" value="SFJ93738.1"/>
    <property type="molecule type" value="Genomic_DNA"/>
</dbReference>
<dbReference type="AlphaFoldDB" id="A0A1I3VEE0"/>
<keyword evidence="2" id="KW-1185">Reference proteome</keyword>
<protein>
    <recommendedName>
        <fullName evidence="3">Pentapeptide repeat-containing protein</fullName>
    </recommendedName>
</protein>
<evidence type="ECO:0008006" key="3">
    <source>
        <dbReference type="Google" id="ProtNLM"/>
    </source>
</evidence>
<dbReference type="Proteomes" id="UP000199630">
    <property type="component" value="Unassembled WGS sequence"/>
</dbReference>
<accession>A0A1I3VEE0</accession>
<organism evidence="1 2">
    <name type="scientific">Celeribacter neptunius</name>
    <dbReference type="NCBI Taxonomy" id="588602"/>
    <lineage>
        <taxon>Bacteria</taxon>
        <taxon>Pseudomonadati</taxon>
        <taxon>Pseudomonadota</taxon>
        <taxon>Alphaproteobacteria</taxon>
        <taxon>Rhodobacterales</taxon>
        <taxon>Roseobacteraceae</taxon>
        <taxon>Celeribacter</taxon>
    </lineage>
</organism>
<evidence type="ECO:0000313" key="1">
    <source>
        <dbReference type="EMBL" id="SFJ93738.1"/>
    </source>
</evidence>
<name>A0A1I3VEE0_9RHOB</name>
<proteinExistence type="predicted"/>
<evidence type="ECO:0000313" key="2">
    <source>
        <dbReference type="Proteomes" id="UP000199630"/>
    </source>
</evidence>
<reference evidence="2" key="1">
    <citation type="submission" date="2016-10" db="EMBL/GenBank/DDBJ databases">
        <authorList>
            <person name="Varghese N."/>
            <person name="Submissions S."/>
        </authorList>
    </citation>
    <scope>NUCLEOTIDE SEQUENCE [LARGE SCALE GENOMIC DNA]</scope>
    <source>
        <strain evidence="2">DSM 26471</strain>
    </source>
</reference>
<dbReference type="OrthoDB" id="154708at2"/>
<sequence length="169" mass="18802">MTPSEFRADCSNCAALCCLALAFDRGEMFAHDKPAGTPCHRLGLRDSEFACSIHEDLAQKGYRGCVAFDCLGAGQRVSALFSDTWKSRPELTAPMMEAFRIMRQLQELHQMLTAARALPLPEDKLAELSDRIAQVDTAKRDLESLHCFDPKPARDWLKSLAPFISRQGA</sequence>
<dbReference type="RefSeq" id="WP_090061837.1">
    <property type="nucleotide sequence ID" value="NZ_FORH01000007.1"/>
</dbReference>
<dbReference type="STRING" id="588602.SAMN04487991_3335"/>
<gene>
    <name evidence="1" type="ORF">SAMN04487991_3335</name>
</gene>